<dbReference type="InterPro" id="IPR036412">
    <property type="entry name" value="HAD-like_sf"/>
</dbReference>
<comment type="caution">
    <text evidence="2">The sequence shown here is derived from an EMBL/GenBank/DDBJ whole genome shotgun (WGS) entry which is preliminary data.</text>
</comment>
<dbReference type="InterPro" id="IPR023214">
    <property type="entry name" value="HAD_sf"/>
</dbReference>
<keyword evidence="3" id="KW-1185">Reference proteome</keyword>
<dbReference type="Pfam" id="PF00702">
    <property type="entry name" value="Hydrolase"/>
    <property type="match status" value="1"/>
</dbReference>
<gene>
    <name evidence="2" type="ORF">TeGR_g6302</name>
</gene>
<dbReference type="PROSITE" id="PS51462">
    <property type="entry name" value="NUDIX"/>
    <property type="match status" value="1"/>
</dbReference>
<dbReference type="CDD" id="cd04697">
    <property type="entry name" value="NUDIX_Hydrolase"/>
    <property type="match status" value="1"/>
</dbReference>
<evidence type="ECO:0000259" key="1">
    <source>
        <dbReference type="PROSITE" id="PS51462"/>
    </source>
</evidence>
<sequence>MLAGTSQNASEQIQLVDPLTNAPLAAPCDRATMRLGRLCHRASYIFLVRPSDGRLFVQRRSALKDYCPRCLDPAPGGVVGFGEGYGENAGREVEEEMGLSAAEVGLRRMFTFRYEDGRVDCWGAAFEGRWEGEPGDLRLQEEEVESVRMMSVGEVLEADEGGEKVTQDSMHALRLYEQFKKDGGWGVGGGGKLGGVKLDDYKLRRPVEALFFDCDDCLYFDNWTVANRLTAKIEDWCVREKGLAPGRAYELYKEHGTALRGLLREGILEDEAGAIDGYLEDVHDVGVPEALSPNPGLRAMLLRINPAIPKYVFTASVKRHAERCLEALGIADLFDGIVDTRTCGLQTKHSRAAFEAAMRFAGVADPAGCLLLDDSVKNLRCAGEMGWRSVLVGLVGRDDGRPVVCDDCEAGIDRIEELPGVLPEIFRA</sequence>
<dbReference type="Proteomes" id="UP001165060">
    <property type="component" value="Unassembled WGS sequence"/>
</dbReference>
<evidence type="ECO:0000313" key="3">
    <source>
        <dbReference type="Proteomes" id="UP001165060"/>
    </source>
</evidence>
<dbReference type="Pfam" id="PF00293">
    <property type="entry name" value="NUDIX"/>
    <property type="match status" value="1"/>
</dbReference>
<dbReference type="EMBL" id="BRYB01000899">
    <property type="protein sequence ID" value="GMI39942.1"/>
    <property type="molecule type" value="Genomic_DNA"/>
</dbReference>
<evidence type="ECO:0000313" key="2">
    <source>
        <dbReference type="EMBL" id="GMI39942.1"/>
    </source>
</evidence>
<dbReference type="Gene3D" id="3.40.50.1000">
    <property type="entry name" value="HAD superfamily/HAD-like"/>
    <property type="match status" value="1"/>
</dbReference>
<feature type="domain" description="Nudix hydrolase" evidence="1">
    <location>
        <begin position="38"/>
        <end position="181"/>
    </location>
</feature>
<dbReference type="SUPFAM" id="SSF56784">
    <property type="entry name" value="HAD-like"/>
    <property type="match status" value="1"/>
</dbReference>
<dbReference type="PANTHER" id="PTHR12725">
    <property type="entry name" value="HALOACID DEHALOGENASE-LIKE HYDROLASE"/>
    <property type="match status" value="1"/>
</dbReference>
<reference evidence="2 3" key="1">
    <citation type="journal article" date="2023" name="Commun. Biol.">
        <title>Genome analysis of Parmales, the sister group of diatoms, reveals the evolutionary specialization of diatoms from phago-mixotrophs to photoautotrophs.</title>
        <authorList>
            <person name="Ban H."/>
            <person name="Sato S."/>
            <person name="Yoshikawa S."/>
            <person name="Yamada K."/>
            <person name="Nakamura Y."/>
            <person name="Ichinomiya M."/>
            <person name="Sato N."/>
            <person name="Blanc-Mathieu R."/>
            <person name="Endo H."/>
            <person name="Kuwata A."/>
            <person name="Ogata H."/>
        </authorList>
    </citation>
    <scope>NUCLEOTIDE SEQUENCE [LARGE SCALE GENOMIC DNA]</scope>
</reference>
<protein>
    <recommendedName>
        <fullName evidence="1">Nudix hydrolase domain-containing protein</fullName>
    </recommendedName>
</protein>
<dbReference type="PANTHER" id="PTHR12725:SF117">
    <property type="entry name" value="HALOACID DEHALOGENASE-LIKE HYDROLASE"/>
    <property type="match status" value="1"/>
</dbReference>
<name>A0ABQ6N466_9STRA</name>
<dbReference type="InterPro" id="IPR000086">
    <property type="entry name" value="NUDIX_hydrolase_dom"/>
</dbReference>
<dbReference type="Gene3D" id="3.90.79.10">
    <property type="entry name" value="Nucleoside Triphosphate Pyrophosphohydrolase"/>
    <property type="match status" value="1"/>
</dbReference>
<organism evidence="2 3">
    <name type="scientific">Tetraparma gracilis</name>
    <dbReference type="NCBI Taxonomy" id="2962635"/>
    <lineage>
        <taxon>Eukaryota</taxon>
        <taxon>Sar</taxon>
        <taxon>Stramenopiles</taxon>
        <taxon>Ochrophyta</taxon>
        <taxon>Bolidophyceae</taxon>
        <taxon>Parmales</taxon>
        <taxon>Triparmaceae</taxon>
        <taxon>Tetraparma</taxon>
    </lineage>
</organism>
<proteinExistence type="predicted"/>
<dbReference type="SUPFAM" id="SSF55811">
    <property type="entry name" value="Nudix"/>
    <property type="match status" value="1"/>
</dbReference>
<accession>A0ABQ6N466</accession>
<dbReference type="InterPro" id="IPR015797">
    <property type="entry name" value="NUDIX_hydrolase-like_dom_sf"/>
</dbReference>